<feature type="region of interest" description="Disordered" evidence="3">
    <location>
        <begin position="112"/>
        <end position="139"/>
    </location>
</feature>
<reference evidence="5" key="1">
    <citation type="submission" date="2021-04" db="EMBL/GenBank/DDBJ databases">
        <authorList>
            <person name="Cornetti L."/>
        </authorList>
    </citation>
    <scope>NUCLEOTIDE SEQUENCE</scope>
</reference>
<evidence type="ECO:0000256" key="1">
    <source>
        <dbReference type="ARBA" id="ARBA00005913"/>
    </source>
</evidence>
<dbReference type="AlphaFoldDB" id="A0A9N6WP89"/>
<dbReference type="GO" id="GO:0032418">
    <property type="term" value="P:lysosome localization"/>
    <property type="evidence" value="ECO:0007669"/>
    <property type="project" value="TreeGrafter"/>
</dbReference>
<dbReference type="PANTHER" id="PTHR13511">
    <property type="entry name" value="KXDL MOTIF-CONTAINING PROTEIN 1"/>
    <property type="match status" value="1"/>
</dbReference>
<dbReference type="InterPro" id="IPR019371">
    <property type="entry name" value="KxDL_dom"/>
</dbReference>
<gene>
    <name evidence="5" type="primary">EOG090X0CBU</name>
</gene>
<comment type="similarity">
    <text evidence="1">Belongs to the KXD1 family.</text>
</comment>
<dbReference type="PANTHER" id="PTHR13511:SF0">
    <property type="entry name" value="KXDL MOTIF-CONTAINING PROTEIN 1"/>
    <property type="match status" value="1"/>
</dbReference>
<sequence>MENFPSVHESELGFECFQNFTPAEVFVQGCAGFTNQHDIESMIRAQKQMLQRFEKTNEMLVNCNALSQVHLQKATQEFKKHIQLLNEIKKDLDNIFKRVKALKAKTAHQYPQEFQEALTQDQPAAEEEGSEVEEGPTVT</sequence>
<dbReference type="GO" id="GO:0099078">
    <property type="term" value="C:BORC complex"/>
    <property type="evidence" value="ECO:0007669"/>
    <property type="project" value="TreeGrafter"/>
</dbReference>
<protein>
    <submittedName>
        <fullName evidence="5">EOG090X0CBU</fullName>
    </submittedName>
</protein>
<name>A0A9N6WP89_9CRUS</name>
<feature type="coiled-coil region" evidence="2">
    <location>
        <begin position="71"/>
        <end position="105"/>
    </location>
</feature>
<dbReference type="EMBL" id="OC978376">
    <property type="protein sequence ID" value="CAG4635031.1"/>
    <property type="molecule type" value="Genomic_DNA"/>
</dbReference>
<evidence type="ECO:0000256" key="3">
    <source>
        <dbReference type="SAM" id="MobiDB-lite"/>
    </source>
</evidence>
<keyword evidence="2" id="KW-0175">Coiled coil</keyword>
<proteinExistence type="inferred from homology"/>
<feature type="compositionally biased region" description="Acidic residues" evidence="3">
    <location>
        <begin position="124"/>
        <end position="139"/>
    </location>
</feature>
<accession>A0A9N6WP89</accession>
<organism evidence="5">
    <name type="scientific">Alona affinis</name>
    <dbReference type="NCBI Taxonomy" id="381656"/>
    <lineage>
        <taxon>Eukaryota</taxon>
        <taxon>Metazoa</taxon>
        <taxon>Ecdysozoa</taxon>
        <taxon>Arthropoda</taxon>
        <taxon>Crustacea</taxon>
        <taxon>Branchiopoda</taxon>
        <taxon>Diplostraca</taxon>
        <taxon>Cladocera</taxon>
        <taxon>Anomopoda</taxon>
        <taxon>Chydoridae</taxon>
        <taxon>Alona</taxon>
    </lineage>
</organism>
<evidence type="ECO:0000259" key="4">
    <source>
        <dbReference type="Pfam" id="PF10241"/>
    </source>
</evidence>
<dbReference type="Pfam" id="PF10241">
    <property type="entry name" value="KxDL"/>
    <property type="match status" value="1"/>
</dbReference>
<dbReference type="InterPro" id="IPR039843">
    <property type="entry name" value="KXD1-like"/>
</dbReference>
<evidence type="ECO:0000256" key="2">
    <source>
        <dbReference type="SAM" id="Coils"/>
    </source>
</evidence>
<evidence type="ECO:0000313" key="5">
    <source>
        <dbReference type="EMBL" id="CAG4635031.1"/>
    </source>
</evidence>
<feature type="domain" description="KxDL" evidence="4">
    <location>
        <begin position="33"/>
        <end position="114"/>
    </location>
</feature>